<keyword evidence="2" id="KW-0812">Transmembrane</keyword>
<evidence type="ECO:0000313" key="3">
    <source>
        <dbReference type="EMBL" id="QCT18870.1"/>
    </source>
</evidence>
<protein>
    <submittedName>
        <fullName evidence="3">DUF2500 domain-containing protein</fullName>
    </submittedName>
</protein>
<keyword evidence="2" id="KW-0472">Membrane</keyword>
<dbReference type="EMBL" id="CP040428">
    <property type="protein sequence ID" value="QCT18870.1"/>
    <property type="molecule type" value="Genomic_DNA"/>
</dbReference>
<evidence type="ECO:0000256" key="2">
    <source>
        <dbReference type="SAM" id="Phobius"/>
    </source>
</evidence>
<accession>A0A4P8YEI1</accession>
<dbReference type="RefSeq" id="WP_138094665.1">
    <property type="nucleotide sequence ID" value="NZ_CP040428.1"/>
</dbReference>
<feature type="region of interest" description="Disordered" evidence="1">
    <location>
        <begin position="42"/>
        <end position="67"/>
    </location>
</feature>
<organism evidence="3 4">
    <name type="scientific">Jejubacter calystegiae</name>
    <dbReference type="NCBI Taxonomy" id="2579935"/>
    <lineage>
        <taxon>Bacteria</taxon>
        <taxon>Pseudomonadati</taxon>
        <taxon>Pseudomonadota</taxon>
        <taxon>Gammaproteobacteria</taxon>
        <taxon>Enterobacterales</taxon>
        <taxon>Enterobacteriaceae</taxon>
        <taxon>Jejubacter</taxon>
    </lineage>
</organism>
<feature type="transmembrane region" description="Helical" evidence="2">
    <location>
        <begin position="6"/>
        <end position="24"/>
    </location>
</feature>
<dbReference type="Proteomes" id="UP000302163">
    <property type="component" value="Chromosome"/>
</dbReference>
<dbReference type="Pfam" id="PF10694">
    <property type="entry name" value="DUF2500"/>
    <property type="match status" value="1"/>
</dbReference>
<evidence type="ECO:0000256" key="1">
    <source>
        <dbReference type="SAM" id="MobiDB-lite"/>
    </source>
</evidence>
<dbReference type="InterPro" id="IPR019635">
    <property type="entry name" value="DUF2500"/>
</dbReference>
<proteinExistence type="predicted"/>
<dbReference type="OrthoDB" id="5917531at2"/>
<dbReference type="KEGG" id="izh:FEM41_03990"/>
<dbReference type="Gene3D" id="2.40.50.660">
    <property type="match status" value="1"/>
</dbReference>
<keyword evidence="2" id="KW-1133">Transmembrane helix</keyword>
<evidence type="ECO:0000313" key="4">
    <source>
        <dbReference type="Proteomes" id="UP000302163"/>
    </source>
</evidence>
<name>A0A4P8YEI1_9ENTR</name>
<feature type="compositionally biased region" description="Basic and acidic residues" evidence="1">
    <location>
        <begin position="44"/>
        <end position="57"/>
    </location>
</feature>
<gene>
    <name evidence="3" type="ORF">FEM41_03990</name>
</gene>
<dbReference type="AlphaFoldDB" id="A0A4P8YEI1"/>
<reference evidence="3 4" key="1">
    <citation type="submission" date="2019-05" db="EMBL/GenBank/DDBJ databases">
        <title>Complete genome sequence of Izhakiella calystegiae KSNA2, an endophyte isolated from beach morning glory (Calystegia soldanella).</title>
        <authorList>
            <person name="Jiang L."/>
            <person name="Jeong J.C."/>
            <person name="Kim C.Y."/>
            <person name="Kim D.H."/>
            <person name="Kim S.W."/>
            <person name="Lee j."/>
        </authorList>
    </citation>
    <scope>NUCLEOTIDE SEQUENCE [LARGE SCALE GENOMIC DNA]</scope>
    <source>
        <strain evidence="3 4">KSNA2</strain>
    </source>
</reference>
<keyword evidence="4" id="KW-1185">Reference proteome</keyword>
<sequence>MNKMPLFFIIIIALIVVLASFRYMHQRRQNALNDAAPLQTRQAVVEEKSQTPASERRSRQRQVTPPEDTLRYEVSFLPQQGGEALRFRVSATQYQQLTPGQAGTLQYRGTRFEGFSTR</sequence>